<comment type="subcellular location">
    <subcellularLocation>
        <location evidence="1">Cytoplasm</location>
        <location evidence="1">Cytoskeleton</location>
        <location evidence="1">Cilium basal body</location>
    </subcellularLocation>
</comment>
<dbReference type="InterPro" id="IPR002842">
    <property type="entry name" value="ATPase_V1_Esu"/>
</dbReference>
<dbReference type="InterPro" id="IPR011989">
    <property type="entry name" value="ARM-like"/>
</dbReference>
<protein>
    <submittedName>
        <fullName evidence="11">Uncharacterized protein</fullName>
    </submittedName>
</protein>
<feature type="coiled-coil region" evidence="7">
    <location>
        <begin position="565"/>
        <end position="592"/>
    </location>
</feature>
<evidence type="ECO:0000256" key="2">
    <source>
        <dbReference type="ARBA" id="ARBA00005901"/>
    </source>
</evidence>
<sequence>MMKAYIEDENEKLLEKMFHETEEEFAIEKNSVIQKGVAVVNKEFERKIERVEKETCMHNFSTLEAGYLKYLAAKHDHFTDIVEKAKDKIEATVHTAAYRQMLTNLIVQSLCFLMENNVEAIFREQDKRLGAGLLRKAAKTFRTMSGINCNIKVNEQQSLDPRSLGGVNLVAVPQRRIFVANNMKLRLHHVMEAIQPFIVQQLFSEEKKPKRRSTGIRYDLIFDPTGGLQLTNQGGSLLGRCRRSGYSALLRAGGVIHGPFFHIFIASVLLAYLSEHLERKQTQVQESATDPNRTTFLPLAVQEKITGASEGNKTHNADVEQPSPNSFKSRAGTNDPIAANEIEFSENCERRKRNVQLKKEKDSLDFNSVENGIAIKNVPSSPEIEGFLKLEKMNKTSECSTDRTLSSDAAGMEMLKNFLSTRGYDYAKELEFLPYFALPFVDNPKDHPLFSGIFKVVRRDGTRDIVRDTLHYWRQVCASTECSPRDQFVVASNNGSNSRPNPPRPASYSQSTHLQPGGYYYIVEGWIKDLESMLIQFLTEYSYGESVVPELMKICAPGNETLLSETAAKSALDEYVKRYKELKRKFHKLRRDHQNIVGKYLFVCQRMYTHQGRTSRIASELATALENSVRGDAVDLKAILENCDSYLNGAISANKYHNWNQLDVARIKKDLSTGNVKSKLLLLQSIRWYLMQKRNEERELAVSWIIRHDILGLKEGCFKEDLNPNSVPHPVQQAVARLVNGLASLKNGRDYLVSSPDLIKSLVDALKLSCRIDPITCDMLIASLQKLSLRVSFLRKTGFTLSRDCHGSFDCLPAGLSATDLHKAGRMESTASRVEVAGDGRKVPRLGGADAAVAALCLLGGGLTTACDIMLSNKMIEWLLEQMEADHFYGYSLVYSTSLLMNLLFRTEHNFWYSHIKQIIHIMIKLLKSRDNEVLEFVFGILYILLRDDSVNDEFRKSELLSLLKEKLENKADTDTIAKRQMTTLISLHQREITPDAVTTMAEEEMEDDLVI</sequence>
<dbReference type="Pfam" id="PF23138">
    <property type="entry name" value="CTLH_Armc9"/>
    <property type="match status" value="1"/>
</dbReference>
<dbReference type="InterPro" id="IPR016024">
    <property type="entry name" value="ARM-type_fold"/>
</dbReference>
<feature type="domain" description="LisH" evidence="9">
    <location>
        <begin position="870"/>
        <end position="986"/>
    </location>
</feature>
<dbReference type="AlphaFoldDB" id="A0ABD0YT90"/>
<keyword evidence="6" id="KW-0966">Cell projection</keyword>
<evidence type="ECO:0000313" key="12">
    <source>
        <dbReference type="Proteomes" id="UP001558652"/>
    </source>
</evidence>
<evidence type="ECO:0000313" key="11">
    <source>
        <dbReference type="EMBL" id="KAL1139218.1"/>
    </source>
</evidence>
<evidence type="ECO:0000256" key="7">
    <source>
        <dbReference type="SAM" id="Coils"/>
    </source>
</evidence>
<feature type="region of interest" description="Disordered" evidence="8">
    <location>
        <begin position="308"/>
        <end position="334"/>
    </location>
</feature>
<feature type="compositionally biased region" description="Polar residues" evidence="8">
    <location>
        <begin position="322"/>
        <end position="332"/>
    </location>
</feature>
<accession>A0ABD0YT90</accession>
<evidence type="ECO:0000256" key="6">
    <source>
        <dbReference type="ARBA" id="ARBA00023273"/>
    </source>
</evidence>
<dbReference type="Proteomes" id="UP001558652">
    <property type="component" value="Unassembled WGS sequence"/>
</dbReference>
<dbReference type="SUPFAM" id="SSF48371">
    <property type="entry name" value="ARM repeat"/>
    <property type="match status" value="1"/>
</dbReference>
<keyword evidence="3" id="KW-0813">Transport</keyword>
<comment type="caution">
    <text evidence="11">The sequence shown here is derived from an EMBL/GenBank/DDBJ whole genome shotgun (WGS) entry which is preliminary data.</text>
</comment>
<dbReference type="GO" id="GO:0006811">
    <property type="term" value="P:monoatomic ion transport"/>
    <property type="evidence" value="ECO:0007669"/>
    <property type="project" value="UniProtKB-KW"/>
</dbReference>
<gene>
    <name evidence="11" type="ORF">AAG570_009277</name>
</gene>
<dbReference type="GO" id="GO:0030030">
    <property type="term" value="P:cell projection organization"/>
    <property type="evidence" value="ECO:0007669"/>
    <property type="project" value="UniProtKB-KW"/>
</dbReference>
<dbReference type="Gene3D" id="1.25.10.10">
    <property type="entry name" value="Leucine-rich Repeat Variant"/>
    <property type="match status" value="1"/>
</dbReference>
<dbReference type="InterPro" id="IPR056327">
    <property type="entry name" value="ARMC9_CTLH-like_dom"/>
</dbReference>
<feature type="region of interest" description="Disordered" evidence="8">
    <location>
        <begin position="488"/>
        <end position="512"/>
    </location>
</feature>
<dbReference type="EMBL" id="JBFDAA010000003">
    <property type="protein sequence ID" value="KAL1139218.1"/>
    <property type="molecule type" value="Genomic_DNA"/>
</dbReference>
<dbReference type="Pfam" id="PF21050">
    <property type="entry name" value="ARMC9_ARM"/>
    <property type="match status" value="1"/>
</dbReference>
<dbReference type="SUPFAM" id="SSF160527">
    <property type="entry name" value="V-type ATPase subunit E-like"/>
    <property type="match status" value="1"/>
</dbReference>
<comment type="similarity">
    <text evidence="2">Belongs to the V-ATPase E subunit family.</text>
</comment>
<dbReference type="PANTHER" id="PTHR14881:SF4">
    <property type="entry name" value="LISH DOMAIN-CONTAINING PROTEIN ARMC9"/>
    <property type="match status" value="1"/>
</dbReference>
<dbReference type="InterPro" id="IPR040369">
    <property type="entry name" value="ARMC9"/>
</dbReference>
<evidence type="ECO:0000256" key="3">
    <source>
        <dbReference type="ARBA" id="ARBA00022448"/>
    </source>
</evidence>
<keyword evidence="7" id="KW-0175">Coiled coil</keyword>
<reference evidence="11 12" key="1">
    <citation type="submission" date="2024-07" db="EMBL/GenBank/DDBJ databases">
        <title>Chromosome-level genome assembly of the water stick insect Ranatra chinensis (Heteroptera: Nepidae).</title>
        <authorList>
            <person name="Liu X."/>
        </authorList>
    </citation>
    <scope>NUCLEOTIDE SEQUENCE [LARGE SCALE GENOMIC DNA]</scope>
    <source>
        <strain evidence="11">Cailab_2021Rc</strain>
        <tissue evidence="11">Muscle</tissue>
    </source>
</reference>
<dbReference type="InterPro" id="IPR048959">
    <property type="entry name" value="ARMC9_ARM_dom"/>
</dbReference>
<dbReference type="PANTHER" id="PTHR14881">
    <property type="entry name" value="LISH DOMAIN-CONTAINING PROTEIN ARMC9"/>
    <property type="match status" value="1"/>
</dbReference>
<keyword evidence="12" id="KW-1185">Reference proteome</keyword>
<dbReference type="InterPro" id="IPR038495">
    <property type="entry name" value="ATPase_E_C"/>
</dbReference>
<evidence type="ECO:0000256" key="1">
    <source>
        <dbReference type="ARBA" id="ARBA00004120"/>
    </source>
</evidence>
<evidence type="ECO:0000259" key="10">
    <source>
        <dbReference type="Pfam" id="PF23138"/>
    </source>
</evidence>
<name>A0ABD0YT90_9HEMI</name>
<dbReference type="GO" id="GO:0005813">
    <property type="term" value="C:centrosome"/>
    <property type="evidence" value="ECO:0007669"/>
    <property type="project" value="UniProtKB-SubCell"/>
</dbReference>
<evidence type="ECO:0000256" key="5">
    <source>
        <dbReference type="ARBA" id="ARBA00023065"/>
    </source>
</evidence>
<feature type="domain" description="ARMC9 CTLH-like" evidence="10">
    <location>
        <begin position="407"/>
        <end position="458"/>
    </location>
</feature>
<dbReference type="Gene3D" id="3.30.2320.30">
    <property type="entry name" value="ATP synthase, E subunit, C-terminal"/>
    <property type="match status" value="1"/>
</dbReference>
<organism evidence="11 12">
    <name type="scientific">Ranatra chinensis</name>
    <dbReference type="NCBI Taxonomy" id="642074"/>
    <lineage>
        <taxon>Eukaryota</taxon>
        <taxon>Metazoa</taxon>
        <taxon>Ecdysozoa</taxon>
        <taxon>Arthropoda</taxon>
        <taxon>Hexapoda</taxon>
        <taxon>Insecta</taxon>
        <taxon>Pterygota</taxon>
        <taxon>Neoptera</taxon>
        <taxon>Paraneoptera</taxon>
        <taxon>Hemiptera</taxon>
        <taxon>Heteroptera</taxon>
        <taxon>Panheteroptera</taxon>
        <taxon>Nepomorpha</taxon>
        <taxon>Nepidae</taxon>
        <taxon>Ranatrinae</taxon>
        <taxon>Ranatra</taxon>
    </lineage>
</organism>
<keyword evidence="5" id="KW-0406">Ion transport</keyword>
<evidence type="ECO:0000256" key="8">
    <source>
        <dbReference type="SAM" id="MobiDB-lite"/>
    </source>
</evidence>
<keyword evidence="4" id="KW-0970">Cilium biogenesis/degradation</keyword>
<evidence type="ECO:0000256" key="4">
    <source>
        <dbReference type="ARBA" id="ARBA00022794"/>
    </source>
</evidence>
<proteinExistence type="inferred from homology"/>
<dbReference type="Pfam" id="PF01991">
    <property type="entry name" value="vATP-synt_E"/>
    <property type="match status" value="1"/>
</dbReference>
<evidence type="ECO:0000259" key="9">
    <source>
        <dbReference type="Pfam" id="PF21050"/>
    </source>
</evidence>